<feature type="transmembrane region" description="Helical" evidence="7">
    <location>
        <begin position="75"/>
        <end position="91"/>
    </location>
</feature>
<keyword evidence="4 7" id="KW-1133">Transmembrane helix</keyword>
<dbReference type="PANTHER" id="PTHR16133:SF0">
    <property type="entry name" value="ZINC_IRON REGULATED TRANSPORTER-RELATED PROTEIN 102B, ISOFORM E"/>
    <property type="match status" value="1"/>
</dbReference>
<dbReference type="GO" id="GO:0000139">
    <property type="term" value="C:Golgi membrane"/>
    <property type="evidence" value="ECO:0007669"/>
    <property type="project" value="UniProtKB-SubCell"/>
</dbReference>
<organism evidence="9">
    <name type="scientific">Vanderwaltozyma polyspora (strain ATCC 22028 / DSM 70294 / BCRC 21397 / CBS 2163 / NBRC 10782 / NRRL Y-8283 / UCD 57-17)</name>
    <name type="common">Kluyveromyces polysporus</name>
    <dbReference type="NCBI Taxonomy" id="436907"/>
    <lineage>
        <taxon>Eukaryota</taxon>
        <taxon>Fungi</taxon>
        <taxon>Dikarya</taxon>
        <taxon>Ascomycota</taxon>
        <taxon>Saccharomycotina</taxon>
        <taxon>Saccharomycetes</taxon>
        <taxon>Saccharomycetales</taxon>
        <taxon>Saccharomycetaceae</taxon>
        <taxon>Vanderwaltozyma</taxon>
    </lineage>
</organism>
<feature type="transmembrane region" description="Helical" evidence="7">
    <location>
        <begin position="321"/>
        <end position="338"/>
    </location>
</feature>
<feature type="transmembrane region" description="Helical" evidence="7">
    <location>
        <begin position="229"/>
        <end position="249"/>
    </location>
</feature>
<dbReference type="InterPro" id="IPR045891">
    <property type="entry name" value="ZIP9"/>
</dbReference>
<keyword evidence="9" id="KW-1185">Reference proteome</keyword>
<dbReference type="PhylomeDB" id="A7TIS7"/>
<dbReference type="Pfam" id="PF02535">
    <property type="entry name" value="Zip"/>
    <property type="match status" value="2"/>
</dbReference>
<evidence type="ECO:0000256" key="7">
    <source>
        <dbReference type="SAM" id="Phobius"/>
    </source>
</evidence>
<feature type="transmembrane region" description="Helical" evidence="7">
    <location>
        <begin position="196"/>
        <end position="217"/>
    </location>
</feature>
<dbReference type="GO" id="GO:0030026">
    <property type="term" value="P:intracellular manganese ion homeostasis"/>
    <property type="evidence" value="ECO:0007669"/>
    <property type="project" value="EnsemblFungi"/>
</dbReference>
<evidence type="ECO:0008006" key="10">
    <source>
        <dbReference type="Google" id="ProtNLM"/>
    </source>
</evidence>
<proteinExistence type="predicted"/>
<gene>
    <name evidence="8" type="ORF">Kpol_1043p59</name>
</gene>
<evidence type="ECO:0000256" key="1">
    <source>
        <dbReference type="ARBA" id="ARBA00004127"/>
    </source>
</evidence>
<evidence type="ECO:0000256" key="3">
    <source>
        <dbReference type="ARBA" id="ARBA00022692"/>
    </source>
</evidence>
<dbReference type="GeneID" id="5546122"/>
<dbReference type="GO" id="GO:0005384">
    <property type="term" value="F:manganese ion transmembrane transporter activity"/>
    <property type="evidence" value="ECO:0007669"/>
    <property type="project" value="EnsemblFungi"/>
</dbReference>
<evidence type="ECO:0000256" key="5">
    <source>
        <dbReference type="ARBA" id="ARBA00023034"/>
    </source>
</evidence>
<evidence type="ECO:0000256" key="6">
    <source>
        <dbReference type="ARBA" id="ARBA00023136"/>
    </source>
</evidence>
<accession>A7TIS7</accession>
<feature type="transmembrane region" description="Helical" evidence="7">
    <location>
        <begin position="42"/>
        <end position="63"/>
    </location>
</feature>
<evidence type="ECO:0000313" key="9">
    <source>
        <dbReference type="Proteomes" id="UP000000267"/>
    </source>
</evidence>
<dbReference type="KEGG" id="vpo:Kpol_1043p59"/>
<evidence type="ECO:0000313" key="8">
    <source>
        <dbReference type="EMBL" id="EDO17869.1"/>
    </source>
</evidence>
<dbReference type="PANTHER" id="PTHR16133">
    <property type="entry name" value="SOLUTE CARRIER FAMILY 39 ZINC TRANSPORTER , MEMBER 9-RELATED"/>
    <property type="match status" value="1"/>
</dbReference>
<dbReference type="GO" id="GO:0005770">
    <property type="term" value="C:late endosome"/>
    <property type="evidence" value="ECO:0007669"/>
    <property type="project" value="EnsemblFungi"/>
</dbReference>
<comment type="subcellular location">
    <subcellularLocation>
        <location evidence="1">Endomembrane system</location>
        <topology evidence="1">Multi-pass membrane protein</topology>
    </subcellularLocation>
    <subcellularLocation>
        <location evidence="2">Golgi apparatus membrane</location>
    </subcellularLocation>
</comment>
<sequence length="340" mass="37129">MAVGLGIILFLAFGLLIATFSIGIIPLYWMNKNINGNDANKYIGILSQFGIGMLLGTSFMLVIPEGVKSCVEHDGNVGLNLLLGFLIVYLLDRGVHILMRSPNNFNFLTEDASLRINSVRDLIRNPKVPFISILKNNVVFALFIHGLSDGIALGTTSNNESLLIVVLIAIVIHKIPAVLSLTSLMISRQRLPEWEVISNLFAFSLSTPLGYILVSLFNLKHSDTMDWVGGNLLLMSGGSLLYASFTAFVGGDSHDHHVEIPSDEPLSSMHMEDSSAERLDSMSQGDEEEGVINKSLPIIVESGSQYEDNNSSTQLPHDESVYILLGVIIPVIVSFLISED</sequence>
<dbReference type="Proteomes" id="UP000000267">
    <property type="component" value="Unassembled WGS sequence"/>
</dbReference>
<dbReference type="InterPro" id="IPR003689">
    <property type="entry name" value="ZIP"/>
</dbReference>
<feature type="transmembrane region" description="Helical" evidence="7">
    <location>
        <begin position="162"/>
        <end position="184"/>
    </location>
</feature>
<feature type="transmembrane region" description="Helical" evidence="7">
    <location>
        <begin position="6"/>
        <end position="30"/>
    </location>
</feature>
<keyword evidence="5" id="KW-0333">Golgi apparatus</keyword>
<protein>
    <recommendedName>
        <fullName evidence="10">Zinc/iron permease</fullName>
    </recommendedName>
</protein>
<dbReference type="AlphaFoldDB" id="A7TIS7"/>
<evidence type="ECO:0000256" key="2">
    <source>
        <dbReference type="ARBA" id="ARBA00004394"/>
    </source>
</evidence>
<keyword evidence="6 7" id="KW-0472">Membrane</keyword>
<dbReference type="OrthoDB" id="19859at2759"/>
<dbReference type="GO" id="GO:0005802">
    <property type="term" value="C:trans-Golgi network"/>
    <property type="evidence" value="ECO:0007669"/>
    <property type="project" value="EnsemblFungi"/>
</dbReference>
<dbReference type="GO" id="GO:0006829">
    <property type="term" value="P:zinc ion transport"/>
    <property type="evidence" value="ECO:0007669"/>
    <property type="project" value="InterPro"/>
</dbReference>
<dbReference type="InParanoid" id="A7TIS7"/>
<dbReference type="eggNOG" id="KOG3907">
    <property type="taxonomic scope" value="Eukaryota"/>
</dbReference>
<dbReference type="OMA" id="HTELHAY"/>
<dbReference type="HOGENOM" id="CLU_028824_3_0_1"/>
<name>A7TIS7_VANPO</name>
<reference evidence="8 9" key="1">
    <citation type="journal article" date="2007" name="Proc. Natl. Acad. Sci. U.S.A.">
        <title>Independent sorting-out of thousands of duplicated gene pairs in two yeast species descended from a whole-genome duplication.</title>
        <authorList>
            <person name="Scannell D.R."/>
            <person name="Frank A.C."/>
            <person name="Conant G.C."/>
            <person name="Byrne K.P."/>
            <person name="Woolfit M."/>
            <person name="Wolfe K.H."/>
        </authorList>
    </citation>
    <scope>NUCLEOTIDE SEQUENCE [LARGE SCALE GENOMIC DNA]</scope>
    <source>
        <strain evidence="9">ATCC 22028 / DSM 70294 / BCRC 21397 / CBS 2163 / NBRC 10782 / NRRL Y-8283 / UCD 57-17</strain>
    </source>
</reference>
<dbReference type="STRING" id="436907.A7TIS7"/>
<dbReference type="FunCoup" id="A7TIS7">
    <property type="interactions" value="307"/>
</dbReference>
<dbReference type="EMBL" id="DS480397">
    <property type="protein sequence ID" value="EDO17869.1"/>
    <property type="molecule type" value="Genomic_DNA"/>
</dbReference>
<evidence type="ECO:0000256" key="4">
    <source>
        <dbReference type="ARBA" id="ARBA00022989"/>
    </source>
</evidence>
<keyword evidence="3 7" id="KW-0812">Transmembrane</keyword>
<dbReference type="RefSeq" id="XP_001645727.1">
    <property type="nucleotide sequence ID" value="XM_001645677.1"/>
</dbReference>